<sequence length="492" mass="51209">MNTSGTDRITVTLPSRYLCCLSKRVMTHPVVLSGEPATHYDRDSLTNYISRNGWKSPVSGNHFLPTDILSCPSLEAEIGVQFWQLYQPDGVRPPVVVDLTGSAPIWTATVAAAPACPQPNRTHSTSCKQVSSVSGWRRVEWPVEDPGDAAGCSGRPGKVARLHQQEAPECDQGANLTAATQQMLTLAADGQQKSNQRVGAGEEVAGAKLPGSWKTAPMSWGTATSPSIAGMAVAATGGGTELAVNRVAPAANAVVAAAAAAAAAALGPVCAAVAPPAVVAPAAPVTMTRVGGLCTSRPVLMIDRVDDCPPRGEGDRGIDETDASAAPRPEQSGTAAIGRAATGFADSRRREVEQVENHDGAASRTVLRAAGSPEEGRTATSGQAAAALLPPAVTASAGAGGRSGSFSAPQQRCCSLRFPTGAGPVARAAMLRDWEAKQREEEEPVPRRMLSLAARVAEYHKLQTRLGRRAMLLRDELATSPWLLPQNPVPII</sequence>
<evidence type="ECO:0008006" key="4">
    <source>
        <dbReference type="Google" id="ProtNLM"/>
    </source>
</evidence>
<organism evidence="2 3">
    <name type="scientific">Volvox africanus</name>
    <dbReference type="NCBI Taxonomy" id="51714"/>
    <lineage>
        <taxon>Eukaryota</taxon>
        <taxon>Viridiplantae</taxon>
        <taxon>Chlorophyta</taxon>
        <taxon>core chlorophytes</taxon>
        <taxon>Chlorophyceae</taxon>
        <taxon>CS clade</taxon>
        <taxon>Chlamydomonadales</taxon>
        <taxon>Volvocaceae</taxon>
        <taxon>Volvox</taxon>
    </lineage>
</organism>
<reference evidence="2" key="1">
    <citation type="journal article" date="2021" name="Proc. Natl. Acad. Sci. U.S.A.">
        <title>Three genomes in the algal genus Volvox reveal the fate of a haploid sex-determining region after a transition to homothallism.</title>
        <authorList>
            <person name="Yamamoto K."/>
            <person name="Hamaji T."/>
            <person name="Kawai-Toyooka H."/>
            <person name="Matsuzaki R."/>
            <person name="Takahashi F."/>
            <person name="Nishimura Y."/>
            <person name="Kawachi M."/>
            <person name="Noguchi H."/>
            <person name="Minakuchi Y."/>
            <person name="Umen J.G."/>
            <person name="Toyoda A."/>
            <person name="Nozaki H."/>
        </authorList>
    </citation>
    <scope>NUCLEOTIDE SEQUENCE</scope>
    <source>
        <strain evidence="2">NIES-3780</strain>
    </source>
</reference>
<feature type="compositionally biased region" description="Basic and acidic residues" evidence="1">
    <location>
        <begin position="304"/>
        <end position="319"/>
    </location>
</feature>
<protein>
    <recommendedName>
        <fullName evidence="4">U-box domain-containing protein</fullName>
    </recommendedName>
</protein>
<dbReference type="Proteomes" id="UP000747399">
    <property type="component" value="Unassembled WGS sequence"/>
</dbReference>
<keyword evidence="3" id="KW-1185">Reference proteome</keyword>
<dbReference type="AlphaFoldDB" id="A0A8J4BQD2"/>
<evidence type="ECO:0000313" key="2">
    <source>
        <dbReference type="EMBL" id="GIL66277.1"/>
    </source>
</evidence>
<comment type="caution">
    <text evidence="2">The sequence shown here is derived from an EMBL/GenBank/DDBJ whole genome shotgun (WGS) entry which is preliminary data.</text>
</comment>
<dbReference type="EMBL" id="BNCO01000083">
    <property type="protein sequence ID" value="GIL66277.1"/>
    <property type="molecule type" value="Genomic_DNA"/>
</dbReference>
<proteinExistence type="predicted"/>
<dbReference type="InterPro" id="IPR013083">
    <property type="entry name" value="Znf_RING/FYVE/PHD"/>
</dbReference>
<accession>A0A8J4BQD2</accession>
<dbReference type="SUPFAM" id="SSF57850">
    <property type="entry name" value="RING/U-box"/>
    <property type="match status" value="1"/>
</dbReference>
<feature type="region of interest" description="Disordered" evidence="1">
    <location>
        <begin position="304"/>
        <end position="383"/>
    </location>
</feature>
<evidence type="ECO:0000256" key="1">
    <source>
        <dbReference type="SAM" id="MobiDB-lite"/>
    </source>
</evidence>
<dbReference type="Gene3D" id="3.30.40.10">
    <property type="entry name" value="Zinc/RING finger domain, C3HC4 (zinc finger)"/>
    <property type="match status" value="1"/>
</dbReference>
<evidence type="ECO:0000313" key="3">
    <source>
        <dbReference type="Proteomes" id="UP000747399"/>
    </source>
</evidence>
<feature type="compositionally biased region" description="Basic and acidic residues" evidence="1">
    <location>
        <begin position="346"/>
        <end position="361"/>
    </location>
</feature>
<gene>
    <name evidence="2" type="ORF">Vafri_19881</name>
</gene>
<name>A0A8J4BQD2_9CHLO</name>